<dbReference type="EMBL" id="CAJJDN010000098">
    <property type="protein sequence ID" value="CAD8111641.1"/>
    <property type="molecule type" value="Genomic_DNA"/>
</dbReference>
<sequence>MMNFFNRLINRFTQKQEQNINNKNHEDQLLNYVQIQQIYGKQSQEWRNSAFNQTSTLLLLASKTIIKIFQFKNGRLKEIKTLYYHNINAIYCMKNSNQFMFMRNQARCIFYLIALNNSKFQIEQKCNKSRRIYTFLMNNKEDFLVEYGDDILIYQKQDSSWILVWYFDWFDLYISTCSQICISEFHNQLICKAQFWKDGDGLLCIFQKNNDKMNWEIIQKIEIDFFHSFCCINELSLLLIVDPRRNLRIFQLKIPSNQYVNVNESMSIKKLSFREKDILLEFKQSQYAIGIEENKQFISKFFENPRSYLEQKLTLSAHGKYLVVHSHFGQCDIKQLLQS</sequence>
<proteinExistence type="predicted"/>
<dbReference type="Proteomes" id="UP000692954">
    <property type="component" value="Unassembled WGS sequence"/>
</dbReference>
<evidence type="ECO:0000313" key="1">
    <source>
        <dbReference type="EMBL" id="CAD8111641.1"/>
    </source>
</evidence>
<accession>A0A8S1QA78</accession>
<comment type="caution">
    <text evidence="1">The sequence shown here is derived from an EMBL/GenBank/DDBJ whole genome shotgun (WGS) entry which is preliminary data.</text>
</comment>
<protein>
    <submittedName>
        <fullName evidence="1">Uncharacterized protein</fullName>
    </submittedName>
</protein>
<name>A0A8S1QA78_9CILI</name>
<organism evidence="1 2">
    <name type="scientific">Paramecium sonneborni</name>
    <dbReference type="NCBI Taxonomy" id="65129"/>
    <lineage>
        <taxon>Eukaryota</taxon>
        <taxon>Sar</taxon>
        <taxon>Alveolata</taxon>
        <taxon>Ciliophora</taxon>
        <taxon>Intramacronucleata</taxon>
        <taxon>Oligohymenophorea</taxon>
        <taxon>Peniculida</taxon>
        <taxon>Parameciidae</taxon>
        <taxon>Paramecium</taxon>
    </lineage>
</organism>
<keyword evidence="2" id="KW-1185">Reference proteome</keyword>
<reference evidence="1" key="1">
    <citation type="submission" date="2021-01" db="EMBL/GenBank/DDBJ databases">
        <authorList>
            <consortium name="Genoscope - CEA"/>
            <person name="William W."/>
        </authorList>
    </citation>
    <scope>NUCLEOTIDE SEQUENCE</scope>
</reference>
<dbReference type="AlphaFoldDB" id="A0A8S1QA78"/>
<gene>
    <name evidence="1" type="ORF">PSON_ATCC_30995.1.T0980176</name>
</gene>
<dbReference type="OrthoDB" id="406844at2759"/>
<evidence type="ECO:0000313" key="2">
    <source>
        <dbReference type="Proteomes" id="UP000692954"/>
    </source>
</evidence>